<reference evidence="1" key="1">
    <citation type="submission" date="2020-05" db="EMBL/GenBank/DDBJ databases">
        <title>Large-scale comparative analyses of tick genomes elucidate their genetic diversity and vector capacities.</title>
        <authorList>
            <person name="Jia N."/>
            <person name="Wang J."/>
            <person name="Shi W."/>
            <person name="Du L."/>
            <person name="Sun Y."/>
            <person name="Zhan W."/>
            <person name="Jiang J."/>
            <person name="Wang Q."/>
            <person name="Zhang B."/>
            <person name="Ji P."/>
            <person name="Sakyi L.B."/>
            <person name="Cui X."/>
            <person name="Yuan T."/>
            <person name="Jiang B."/>
            <person name="Yang W."/>
            <person name="Lam T.T.-Y."/>
            <person name="Chang Q."/>
            <person name="Ding S."/>
            <person name="Wang X."/>
            <person name="Zhu J."/>
            <person name="Ruan X."/>
            <person name="Zhao L."/>
            <person name="Wei J."/>
            <person name="Que T."/>
            <person name="Du C."/>
            <person name="Cheng J."/>
            <person name="Dai P."/>
            <person name="Han X."/>
            <person name="Huang E."/>
            <person name="Gao Y."/>
            <person name="Liu J."/>
            <person name="Shao H."/>
            <person name="Ye R."/>
            <person name="Li L."/>
            <person name="Wei W."/>
            <person name="Wang X."/>
            <person name="Wang C."/>
            <person name="Yang T."/>
            <person name="Huo Q."/>
            <person name="Li W."/>
            <person name="Guo W."/>
            <person name="Chen H."/>
            <person name="Zhou L."/>
            <person name="Ni X."/>
            <person name="Tian J."/>
            <person name="Zhou Y."/>
            <person name="Sheng Y."/>
            <person name="Liu T."/>
            <person name="Pan Y."/>
            <person name="Xia L."/>
            <person name="Li J."/>
            <person name="Zhao F."/>
            <person name="Cao W."/>
        </authorList>
    </citation>
    <scope>NUCLEOTIDE SEQUENCE</scope>
    <source>
        <strain evidence="1">Hyas-2018</strain>
    </source>
</reference>
<dbReference type="Proteomes" id="UP000821845">
    <property type="component" value="Chromosome 11"/>
</dbReference>
<evidence type="ECO:0000313" key="2">
    <source>
        <dbReference type="Proteomes" id="UP000821845"/>
    </source>
</evidence>
<sequence>MPKRKRIGNDHCNDAELHGRYLRRCPRPSQLPATLQLPQWHRVELQPLENDFHREHEDAARRSADEVDHIRKTGGITMKRDDVADPILCAEEAILPDSVRKAIEAQNLRTLTTAQVQCWPLALQGRDLMVTAPNTAEGKVLAYLVPAVVHIINQPPVQPDEGPVAVVLTAERESARQIQQAASKFETCTGVRSTCVISRKVDEDVNESSNELCVATPGRLLSLLQQGKMKLLRCTFLVLDDVNCMWTYGLKQQLLQLLNHLRPDRQTLVWGAPPLLMDARALAMEFCSQGPVEVAIEPSHLNSSDQVRHVVRVCENAEKNDAFGAICEEIFDEKRKGVGKEKVIVFADSAQTVDDLTRMIRRYSRCVIGVHGQQADANREWAVNAFRTGWYTVLVATSSTARCLNLLGRVEYVVNYDYPAGPGKYINRAGTATLALYTIFTPRNSRHAEELISILEASKQDVSPELKNMRS</sequence>
<keyword evidence="2" id="KW-1185">Reference proteome</keyword>
<dbReference type="EMBL" id="CM023491">
    <property type="protein sequence ID" value="KAH6940971.1"/>
    <property type="molecule type" value="Genomic_DNA"/>
</dbReference>
<proteinExistence type="predicted"/>
<gene>
    <name evidence="1" type="ORF">HPB50_011421</name>
</gene>
<name>A0ACB7T4C3_HYAAI</name>
<accession>A0ACB7T4C3</accession>
<comment type="caution">
    <text evidence="1">The sequence shown here is derived from an EMBL/GenBank/DDBJ whole genome shotgun (WGS) entry which is preliminary data.</text>
</comment>
<evidence type="ECO:0000313" key="1">
    <source>
        <dbReference type="EMBL" id="KAH6940971.1"/>
    </source>
</evidence>
<protein>
    <submittedName>
        <fullName evidence="1">Uncharacterized protein</fullName>
    </submittedName>
</protein>
<organism evidence="1 2">
    <name type="scientific">Hyalomma asiaticum</name>
    <name type="common">Tick</name>
    <dbReference type="NCBI Taxonomy" id="266040"/>
    <lineage>
        <taxon>Eukaryota</taxon>
        <taxon>Metazoa</taxon>
        <taxon>Ecdysozoa</taxon>
        <taxon>Arthropoda</taxon>
        <taxon>Chelicerata</taxon>
        <taxon>Arachnida</taxon>
        <taxon>Acari</taxon>
        <taxon>Parasitiformes</taxon>
        <taxon>Ixodida</taxon>
        <taxon>Ixodoidea</taxon>
        <taxon>Ixodidae</taxon>
        <taxon>Hyalomminae</taxon>
        <taxon>Hyalomma</taxon>
    </lineage>
</organism>